<name>A0A0A9EB20_ARUDO</name>
<proteinExistence type="predicted"/>
<dbReference type="EMBL" id="GBRH01204718">
    <property type="protein sequence ID" value="JAD93177.1"/>
    <property type="molecule type" value="Transcribed_RNA"/>
</dbReference>
<reference evidence="1" key="1">
    <citation type="submission" date="2014-09" db="EMBL/GenBank/DDBJ databases">
        <authorList>
            <person name="Magalhaes I.L.F."/>
            <person name="Oliveira U."/>
            <person name="Santos F.R."/>
            <person name="Vidigal T.H.D.A."/>
            <person name="Brescovit A.D."/>
            <person name="Santos A.J."/>
        </authorList>
    </citation>
    <scope>NUCLEOTIDE SEQUENCE</scope>
    <source>
        <tissue evidence="1">Shoot tissue taken approximately 20 cm above the soil surface</tissue>
    </source>
</reference>
<organism evidence="1">
    <name type="scientific">Arundo donax</name>
    <name type="common">Giant reed</name>
    <name type="synonym">Donax arundinaceus</name>
    <dbReference type="NCBI Taxonomy" id="35708"/>
    <lineage>
        <taxon>Eukaryota</taxon>
        <taxon>Viridiplantae</taxon>
        <taxon>Streptophyta</taxon>
        <taxon>Embryophyta</taxon>
        <taxon>Tracheophyta</taxon>
        <taxon>Spermatophyta</taxon>
        <taxon>Magnoliopsida</taxon>
        <taxon>Liliopsida</taxon>
        <taxon>Poales</taxon>
        <taxon>Poaceae</taxon>
        <taxon>PACMAD clade</taxon>
        <taxon>Arundinoideae</taxon>
        <taxon>Arundineae</taxon>
        <taxon>Arundo</taxon>
    </lineage>
</organism>
<evidence type="ECO:0000313" key="1">
    <source>
        <dbReference type="EMBL" id="JAD93177.1"/>
    </source>
</evidence>
<dbReference type="AlphaFoldDB" id="A0A0A9EB20"/>
<reference evidence="1" key="2">
    <citation type="journal article" date="2015" name="Data Brief">
        <title>Shoot transcriptome of the giant reed, Arundo donax.</title>
        <authorList>
            <person name="Barrero R.A."/>
            <person name="Guerrero F.D."/>
            <person name="Moolhuijzen P."/>
            <person name="Goolsby J.A."/>
            <person name="Tidwell J."/>
            <person name="Bellgard S.E."/>
            <person name="Bellgard M.I."/>
        </authorList>
    </citation>
    <scope>NUCLEOTIDE SEQUENCE</scope>
    <source>
        <tissue evidence="1">Shoot tissue taken approximately 20 cm above the soil surface</tissue>
    </source>
</reference>
<accession>A0A0A9EB20</accession>
<sequence>MNASSHQRSGLSCNRRPATEHSDVKTYMYHCSTSYMWVFSIM</sequence>
<protein>
    <submittedName>
        <fullName evidence="1">Uncharacterized protein</fullName>
    </submittedName>
</protein>